<accession>A0A1I2BKL8</accession>
<dbReference type="AlphaFoldDB" id="A0A1I2BKL8"/>
<dbReference type="EMBL" id="FONW01000001">
    <property type="protein sequence ID" value="SFE56705.1"/>
    <property type="molecule type" value="Genomic_DNA"/>
</dbReference>
<reference evidence="1 2" key="1">
    <citation type="submission" date="2016-10" db="EMBL/GenBank/DDBJ databases">
        <authorList>
            <person name="de Groot N.N."/>
        </authorList>
    </citation>
    <scope>NUCLEOTIDE SEQUENCE [LARGE SCALE GENOMIC DNA]</scope>
    <source>
        <strain evidence="1 2">CGMCC 1.9156</strain>
    </source>
</reference>
<dbReference type="Proteomes" id="UP000198964">
    <property type="component" value="Unassembled WGS sequence"/>
</dbReference>
<keyword evidence="2" id="KW-1185">Reference proteome</keyword>
<proteinExistence type="predicted"/>
<organism evidence="1 2">
    <name type="scientific">Sunxiuqinia elliptica</name>
    <dbReference type="NCBI Taxonomy" id="655355"/>
    <lineage>
        <taxon>Bacteria</taxon>
        <taxon>Pseudomonadati</taxon>
        <taxon>Bacteroidota</taxon>
        <taxon>Bacteroidia</taxon>
        <taxon>Marinilabiliales</taxon>
        <taxon>Prolixibacteraceae</taxon>
        <taxon>Sunxiuqinia</taxon>
    </lineage>
</organism>
<protein>
    <submittedName>
        <fullName evidence="1">Uncharacterized protein</fullName>
    </submittedName>
</protein>
<evidence type="ECO:0000313" key="2">
    <source>
        <dbReference type="Proteomes" id="UP000198964"/>
    </source>
</evidence>
<name>A0A1I2BKL8_9BACT</name>
<evidence type="ECO:0000313" key="1">
    <source>
        <dbReference type="EMBL" id="SFE56705.1"/>
    </source>
</evidence>
<dbReference type="STRING" id="655355.SAMN05216283_101443"/>
<dbReference type="RefSeq" id="WP_093918183.1">
    <property type="nucleotide sequence ID" value="NZ_FONW01000001.1"/>
</dbReference>
<gene>
    <name evidence="1" type="ORF">SAMN05216283_101443</name>
</gene>
<sequence>MKTEGLCLFILAITINLAWSQKLEVVAPAGAYHTNGSGSISLTIGKPLIYSHNRSQLILTEGLKLKQYGPSIGHLQF</sequence>